<dbReference type="EMBL" id="JPXF01000051">
    <property type="protein sequence ID" value="KGJ72875.1"/>
    <property type="molecule type" value="Genomic_DNA"/>
</dbReference>
<dbReference type="Pfam" id="PF10648">
    <property type="entry name" value="Gmad2"/>
    <property type="match status" value="2"/>
</dbReference>
<evidence type="ECO:0000313" key="5">
    <source>
        <dbReference type="EMBL" id="MBB5643126.1"/>
    </source>
</evidence>
<sequence>MSSRRGLSLIAVAALVLVIGVGCASEDPAPTASPSPTESTADSTVSTPVELSETADTFEAALTVDALDAAGKQLCVRSILATSGSGTPGTWRTMLAFAPPSTATPVTLRAYDFSAKDGSMQNLVQRPVTVSADHPAIYITSPTCGSEVAPGSVLKVTGRALVFEAMFTVELRDSVGATIVNTEVTAESGTEESNFTADLAVPADAVSGYYDLVAFDNSAKDGSVIDEFSIQLLVQ</sequence>
<dbReference type="RefSeq" id="WP_035837083.1">
    <property type="nucleotide sequence ID" value="NZ_JACHBQ010000001.1"/>
</dbReference>
<dbReference type="Proteomes" id="UP000561726">
    <property type="component" value="Unassembled WGS sequence"/>
</dbReference>
<reference evidence="4 6" key="1">
    <citation type="submission" date="2014-08" db="EMBL/GenBank/DDBJ databases">
        <authorList>
            <person name="Sisinthy S."/>
        </authorList>
    </citation>
    <scope>NUCLEOTIDE SEQUENCE [LARGE SCALE GENOMIC DNA]</scope>
    <source>
        <strain evidence="4 6">RuG17</strain>
    </source>
</reference>
<dbReference type="EMBL" id="JACHBQ010000001">
    <property type="protein sequence ID" value="MBB5643126.1"/>
    <property type="molecule type" value="Genomic_DNA"/>
</dbReference>
<gene>
    <name evidence="5" type="ORF">BJ997_003674</name>
    <name evidence="4" type="ORF">GY21_12570</name>
</gene>
<dbReference type="eggNOG" id="COG5401">
    <property type="taxonomic scope" value="Bacteria"/>
</dbReference>
<evidence type="ECO:0000256" key="1">
    <source>
        <dbReference type="SAM" id="MobiDB-lite"/>
    </source>
</evidence>
<keyword evidence="6" id="KW-1185">Reference proteome</keyword>
<accession>A0A099J465</accession>
<feature type="domain" description="Bacterial spore germination immunoglobulin-like" evidence="3">
    <location>
        <begin position="41"/>
        <end position="119"/>
    </location>
</feature>
<reference evidence="5 7" key="2">
    <citation type="submission" date="2020-08" db="EMBL/GenBank/DDBJ databases">
        <title>Sequencing the genomes of 1000 actinobacteria strains.</title>
        <authorList>
            <person name="Klenk H.-P."/>
        </authorList>
    </citation>
    <scope>NUCLEOTIDE SEQUENCE [LARGE SCALE GENOMIC DNA]</scope>
    <source>
        <strain evidence="5 7">DSM 21065</strain>
    </source>
</reference>
<evidence type="ECO:0000313" key="4">
    <source>
        <dbReference type="EMBL" id="KGJ72875.1"/>
    </source>
</evidence>
<feature type="signal peptide" evidence="2">
    <location>
        <begin position="1"/>
        <end position="24"/>
    </location>
</feature>
<organism evidence="4 6">
    <name type="scientific">Cryobacterium roopkundense</name>
    <dbReference type="NCBI Taxonomy" id="1001240"/>
    <lineage>
        <taxon>Bacteria</taxon>
        <taxon>Bacillati</taxon>
        <taxon>Actinomycetota</taxon>
        <taxon>Actinomycetes</taxon>
        <taxon>Micrococcales</taxon>
        <taxon>Microbacteriaceae</taxon>
        <taxon>Cryobacterium</taxon>
    </lineage>
</organism>
<evidence type="ECO:0000313" key="7">
    <source>
        <dbReference type="Proteomes" id="UP000561726"/>
    </source>
</evidence>
<name>A0A099J465_9MICO</name>
<dbReference type="PROSITE" id="PS51257">
    <property type="entry name" value="PROKAR_LIPOPROTEIN"/>
    <property type="match status" value="1"/>
</dbReference>
<dbReference type="OrthoDB" id="5116042at2"/>
<evidence type="ECO:0000256" key="2">
    <source>
        <dbReference type="SAM" id="SignalP"/>
    </source>
</evidence>
<dbReference type="InterPro" id="IPR018911">
    <property type="entry name" value="Gmad2_Ig-like_dom"/>
</dbReference>
<protein>
    <recommendedName>
        <fullName evidence="3">Bacterial spore germination immunoglobulin-like domain-containing protein</fullName>
    </recommendedName>
</protein>
<feature type="region of interest" description="Disordered" evidence="1">
    <location>
        <begin position="27"/>
        <end position="49"/>
    </location>
</feature>
<evidence type="ECO:0000259" key="3">
    <source>
        <dbReference type="Pfam" id="PF10648"/>
    </source>
</evidence>
<dbReference type="Proteomes" id="UP000029864">
    <property type="component" value="Unassembled WGS sequence"/>
</dbReference>
<keyword evidence="2" id="KW-0732">Signal</keyword>
<feature type="chain" id="PRO_5035987100" description="Bacterial spore germination immunoglobulin-like domain-containing protein" evidence="2">
    <location>
        <begin position="25"/>
        <end position="235"/>
    </location>
</feature>
<feature type="compositionally biased region" description="Low complexity" evidence="1">
    <location>
        <begin position="27"/>
        <end position="44"/>
    </location>
</feature>
<evidence type="ECO:0000313" key="6">
    <source>
        <dbReference type="Proteomes" id="UP000029864"/>
    </source>
</evidence>
<feature type="domain" description="Bacterial spore germination immunoglobulin-like" evidence="3">
    <location>
        <begin position="137"/>
        <end position="223"/>
    </location>
</feature>
<comment type="caution">
    <text evidence="4">The sequence shown here is derived from an EMBL/GenBank/DDBJ whole genome shotgun (WGS) entry which is preliminary data.</text>
</comment>
<proteinExistence type="predicted"/>
<dbReference type="AlphaFoldDB" id="A0A099J465"/>